<name>A0A6J5LLG2_9CAUD</name>
<accession>A0A6J5LLG2</accession>
<reference evidence="1" key="1">
    <citation type="submission" date="2020-04" db="EMBL/GenBank/DDBJ databases">
        <authorList>
            <person name="Chiriac C."/>
            <person name="Salcher M."/>
            <person name="Ghai R."/>
            <person name="Kavagutti S V."/>
        </authorList>
    </citation>
    <scope>NUCLEOTIDE SEQUENCE</scope>
</reference>
<gene>
    <name evidence="1" type="ORF">UFOVP265_4</name>
</gene>
<dbReference type="EMBL" id="LR796278">
    <property type="protein sequence ID" value="CAB4133917.1"/>
    <property type="molecule type" value="Genomic_DNA"/>
</dbReference>
<proteinExistence type="predicted"/>
<protein>
    <submittedName>
        <fullName evidence="1">Uncharacterized protein</fullName>
    </submittedName>
</protein>
<evidence type="ECO:0000313" key="1">
    <source>
        <dbReference type="EMBL" id="CAB4133917.1"/>
    </source>
</evidence>
<organism evidence="1">
    <name type="scientific">uncultured Caudovirales phage</name>
    <dbReference type="NCBI Taxonomy" id="2100421"/>
    <lineage>
        <taxon>Viruses</taxon>
        <taxon>Duplodnaviria</taxon>
        <taxon>Heunggongvirae</taxon>
        <taxon>Uroviricota</taxon>
        <taxon>Caudoviricetes</taxon>
        <taxon>Peduoviridae</taxon>
        <taxon>Maltschvirus</taxon>
        <taxon>Maltschvirus maltsch</taxon>
    </lineage>
</organism>
<sequence length="219" mass="23235">MAGIFDMIGSFFHPERPYEKAEEAARQSWNQSQGFQQPYNQQGLEQYGRLNQAAGSLLNPAELQNQWSSGYENSPYAKQLLGMNQSQGLDAASQMGLLGSSAALGNIQQGAGNIVAQYRQKYLDDLMQKYMQGIGLGKDIYGIGSQAAANLGAQALSHGQDISGLRYGQSAAPGSLFGKILGTGLNFIKPGIGSAFTGQFMQPGNMYGAGNQFNSSGAG</sequence>